<accession>A0ABS4GFC0</accession>
<dbReference type="InterPro" id="IPR023210">
    <property type="entry name" value="NADP_OxRdtase_dom"/>
</dbReference>
<dbReference type="InterPro" id="IPR017896">
    <property type="entry name" value="4Fe4S_Fe-S-bd"/>
</dbReference>
<evidence type="ECO:0000313" key="5">
    <source>
        <dbReference type="EMBL" id="MBP1926381.1"/>
    </source>
</evidence>
<dbReference type="RefSeq" id="WP_209512114.1">
    <property type="nucleotide sequence ID" value="NZ_JAGGKS010000006.1"/>
</dbReference>
<sequence length="376" mass="44005">MNKRYIEKLGIEIPLLAFGCMRFPTIDNKIDFDASRKLIHHAMTNGLNYFDTAYPYHDGESETFLGKVLLEFPRESYFLADKLPIWKIESEDDAEKYFNEQLERCQTEYFDFYLLHAMGSKRLEIMEKFNLYDFIKKKKTEGKIKYIGFSFHDTNDVLEKLVSNYEWDFIQLQINYWDYSEDDAKEAYEIITNKNIPCFVMEPVRGGFLSSFAPQVEKYMKNYDPDKSIASWAIRWVASLPNVAVVLSGMSNMEQLKDNLKTISSFKPINSDELKVIDTVIEDLRKIKPVPCTGCRYCMDCSFGVNIPQIFEIYNNYKKTENKDLAYNAYFDFLSEKSQAHNCTKCGECIPKCPQHINIPEELEKIENELSKLIPN</sequence>
<dbReference type="SUPFAM" id="SSF46548">
    <property type="entry name" value="alpha-helical ferredoxin"/>
    <property type="match status" value="1"/>
</dbReference>
<dbReference type="PROSITE" id="PS00198">
    <property type="entry name" value="4FE4S_FER_1"/>
    <property type="match status" value="1"/>
</dbReference>
<protein>
    <submittedName>
        <fullName evidence="5">Aldo/keto reductase-like oxidoreductase</fullName>
    </submittedName>
</protein>
<dbReference type="SUPFAM" id="SSF51430">
    <property type="entry name" value="NAD(P)-linked oxidoreductase"/>
    <property type="match status" value="1"/>
</dbReference>
<dbReference type="Pfam" id="PF00248">
    <property type="entry name" value="Aldo_ket_red"/>
    <property type="match status" value="1"/>
</dbReference>
<dbReference type="CDD" id="cd19096">
    <property type="entry name" value="AKR_Fe-S_oxidoreductase"/>
    <property type="match status" value="1"/>
</dbReference>
<keyword evidence="2" id="KW-0408">Iron</keyword>
<feature type="domain" description="4Fe-4S ferredoxin-type" evidence="4">
    <location>
        <begin position="334"/>
        <end position="362"/>
    </location>
</feature>
<name>A0ABS4GFC0_9FIRM</name>
<dbReference type="EMBL" id="JAGGKS010000006">
    <property type="protein sequence ID" value="MBP1926381.1"/>
    <property type="molecule type" value="Genomic_DNA"/>
</dbReference>
<dbReference type="PANTHER" id="PTHR43312">
    <property type="entry name" value="D-THREO-ALDOSE 1-DEHYDROGENASE"/>
    <property type="match status" value="1"/>
</dbReference>
<dbReference type="InterPro" id="IPR053135">
    <property type="entry name" value="AKR2_Oxidoreductase"/>
</dbReference>
<evidence type="ECO:0000256" key="3">
    <source>
        <dbReference type="ARBA" id="ARBA00023014"/>
    </source>
</evidence>
<gene>
    <name evidence="5" type="ORF">J2Z76_002246</name>
</gene>
<dbReference type="Proteomes" id="UP001519342">
    <property type="component" value="Unassembled WGS sequence"/>
</dbReference>
<comment type="caution">
    <text evidence="5">The sequence shown here is derived from an EMBL/GenBank/DDBJ whole genome shotgun (WGS) entry which is preliminary data.</text>
</comment>
<dbReference type="InterPro" id="IPR017900">
    <property type="entry name" value="4Fe4S_Fe_S_CS"/>
</dbReference>
<dbReference type="Gene3D" id="3.20.20.100">
    <property type="entry name" value="NADP-dependent oxidoreductase domain"/>
    <property type="match status" value="1"/>
</dbReference>
<evidence type="ECO:0000313" key="6">
    <source>
        <dbReference type="Proteomes" id="UP001519342"/>
    </source>
</evidence>
<keyword evidence="6" id="KW-1185">Reference proteome</keyword>
<dbReference type="PROSITE" id="PS51379">
    <property type="entry name" value="4FE4S_FER_2"/>
    <property type="match status" value="1"/>
</dbReference>
<keyword evidence="1" id="KW-0479">Metal-binding</keyword>
<evidence type="ECO:0000256" key="1">
    <source>
        <dbReference type="ARBA" id="ARBA00022723"/>
    </source>
</evidence>
<keyword evidence="3" id="KW-0411">Iron-sulfur</keyword>
<dbReference type="PANTHER" id="PTHR43312:SF2">
    <property type="entry name" value="OXIDOREDUCTASE"/>
    <property type="match status" value="1"/>
</dbReference>
<evidence type="ECO:0000256" key="2">
    <source>
        <dbReference type="ARBA" id="ARBA00023004"/>
    </source>
</evidence>
<dbReference type="InterPro" id="IPR036812">
    <property type="entry name" value="NAD(P)_OxRdtase_dom_sf"/>
</dbReference>
<evidence type="ECO:0000259" key="4">
    <source>
        <dbReference type="PROSITE" id="PS51379"/>
    </source>
</evidence>
<proteinExistence type="predicted"/>
<reference evidence="5 6" key="1">
    <citation type="submission" date="2021-03" db="EMBL/GenBank/DDBJ databases">
        <title>Genomic Encyclopedia of Type Strains, Phase IV (KMG-IV): sequencing the most valuable type-strain genomes for metagenomic binning, comparative biology and taxonomic classification.</title>
        <authorList>
            <person name="Goeker M."/>
        </authorList>
    </citation>
    <scope>NUCLEOTIDE SEQUENCE [LARGE SCALE GENOMIC DNA]</scope>
    <source>
        <strain evidence="5 6">DSM 24004</strain>
    </source>
</reference>
<dbReference type="Pfam" id="PF13187">
    <property type="entry name" value="Fer4_9"/>
    <property type="match status" value="1"/>
</dbReference>
<organism evidence="5 6">
    <name type="scientific">Sedimentibacter acidaminivorans</name>
    <dbReference type="NCBI Taxonomy" id="913099"/>
    <lineage>
        <taxon>Bacteria</taxon>
        <taxon>Bacillati</taxon>
        <taxon>Bacillota</taxon>
        <taxon>Tissierellia</taxon>
        <taxon>Sedimentibacter</taxon>
    </lineage>
</organism>